<proteinExistence type="predicted"/>
<dbReference type="Proteomes" id="UP001460270">
    <property type="component" value="Unassembled WGS sequence"/>
</dbReference>
<organism evidence="2 3">
    <name type="scientific">Mugilogobius chulae</name>
    <name type="common">yellowstripe goby</name>
    <dbReference type="NCBI Taxonomy" id="88201"/>
    <lineage>
        <taxon>Eukaryota</taxon>
        <taxon>Metazoa</taxon>
        <taxon>Chordata</taxon>
        <taxon>Craniata</taxon>
        <taxon>Vertebrata</taxon>
        <taxon>Euteleostomi</taxon>
        <taxon>Actinopterygii</taxon>
        <taxon>Neopterygii</taxon>
        <taxon>Teleostei</taxon>
        <taxon>Neoteleostei</taxon>
        <taxon>Acanthomorphata</taxon>
        <taxon>Gobiaria</taxon>
        <taxon>Gobiiformes</taxon>
        <taxon>Gobioidei</taxon>
        <taxon>Gobiidae</taxon>
        <taxon>Gobionellinae</taxon>
        <taxon>Mugilogobius</taxon>
    </lineage>
</organism>
<feature type="coiled-coil region" evidence="1">
    <location>
        <begin position="724"/>
        <end position="818"/>
    </location>
</feature>
<sequence length="1288" mass="153781">MTENEILLRQLVDDLESELQTVKLFHHEAQEQWSREKDLLQHEMEEKENIFRAKMVEAQQAENRMEEERALWRREQEKLLQVTHQQTTSNQPLSRKSDYAKKLEKEFKLYKRDIEDELAIRQTEWIEIKDKLESERDSWYMEAKNLKSKVSDQQDCLKMMEDEHRSQRAKWKEQKANLVAEIQTLREEVNQTEDSNQPLSCESDYAKKIENDFEQYKQEVEKAFATRDAEWKEMMDIVVSEKDAWCEEANNLNNEAKRLTSKISEKQDYLEEMEAMYRSQLEKWKMKKASFEAEIQTLRENLNTAEQESKVIQIGTSQPRMISLETQTEDSSSNQPLSLESNYVKKLETQFEQYKLDVEKKFATREAEWMEMTNNLASEKDAWCDEANNLNDEAKRLTAKISEKQDRLEEINAEYKSQLEKWKRKQARFEAEIQTLREKVNAAEKESKAVQVDAFNPKMISVETQTETSNQPLPCESDYVRKMQKGFEEYKLEIEKDLARREAEWTEMTNKLKSEKDAWCKEAKILTDGAKNLTTQISEKQDCLEKVEAKHKRQLDKWKKTKACFEAEIQTLREKVKTAEKNSKVSPVKAFHPKMISMETQTEEEQEIHSFKDLHKTEQAWKAEKAELLRQIEVMKSWDVQPTSLNQVESTWVRARNYIEQEVQFGLFRQENSWAIEKRNMENQIQTLSQLNKALETKVKDHWQQLQEKTTLYDGNEKAFIHKETDLLRKIAELSNQLTEKREQEITWMKDLAALKSQLAKKENQILLSETEMDAKTMTWLNEKAKFENERKKFEDESKKLVERISQLQKDKSQTEMELTSERDYLKMKLASIQQNPKLMAQTRTNTTFIQENDLHKATLLNRLTEQLREIEELKLQQTQLIENNRKWKENFNSYCERKALEFKEKEEIWHKQKLQLENEFSKKNYELQKQQMIIAQLEGNLATVSQSYPEQTSPKFKKEQEIWAKEKSAFEKDVDKYSHKIESQQKEIERQRFEIEKLMNKVEKRKEKSHSLREEFAIERSKRDAKFKELESDLLKKNHEVEKLTHDTQELQNKIQTLHETLAKYSQNYHDNMDLKLKQQEILTKEKCELEMDCSKKKDQTEKLQETLYQLQQQIVKRTEIRNDPALKQQHEIWTEEKLQLTEECSKKNADMVKLRAKIEELDNALATEQLKCDDIDFKLKQQQEMWTKEKLQLTEDCFKKNAEMEKLRAKIEELENALATEQQKNRDDLDSELRQQQENWIKEKLKLTEDCTKMTDEIASCEPKLRSLGMRLRQNSRRIGTTSFRS</sequence>
<feature type="coiled-coil region" evidence="1">
    <location>
        <begin position="1199"/>
        <end position="1241"/>
    </location>
</feature>
<comment type="caution">
    <text evidence="2">The sequence shown here is derived from an EMBL/GenBank/DDBJ whole genome shotgun (WGS) entry which is preliminary data.</text>
</comment>
<protein>
    <submittedName>
        <fullName evidence="2">Uncharacterized protein</fullName>
    </submittedName>
</protein>
<feature type="coiled-coil region" evidence="1">
    <location>
        <begin position="30"/>
        <end position="308"/>
    </location>
</feature>
<evidence type="ECO:0000256" key="1">
    <source>
        <dbReference type="SAM" id="Coils"/>
    </source>
</evidence>
<keyword evidence="3" id="KW-1185">Reference proteome</keyword>
<name>A0AAW0NJ41_9GOBI</name>
<evidence type="ECO:0000313" key="3">
    <source>
        <dbReference type="Proteomes" id="UP001460270"/>
    </source>
</evidence>
<accession>A0AAW0NJ41</accession>
<evidence type="ECO:0000313" key="2">
    <source>
        <dbReference type="EMBL" id="KAK7898565.1"/>
    </source>
</evidence>
<feature type="coiled-coil region" evidence="1">
    <location>
        <begin position="968"/>
        <end position="1069"/>
    </location>
</feature>
<feature type="coiled-coil region" evidence="1">
    <location>
        <begin position="530"/>
        <end position="582"/>
    </location>
</feature>
<feature type="coiled-coil region" evidence="1">
    <location>
        <begin position="1146"/>
        <end position="1173"/>
    </location>
</feature>
<reference evidence="3" key="1">
    <citation type="submission" date="2024-04" db="EMBL/GenBank/DDBJ databases">
        <title>Salinicola lusitanus LLJ914,a marine bacterium isolated from the Okinawa Trough.</title>
        <authorList>
            <person name="Li J."/>
        </authorList>
    </citation>
    <scope>NUCLEOTIDE SEQUENCE [LARGE SCALE GENOMIC DNA]</scope>
</reference>
<feature type="coiled-coil region" evidence="1">
    <location>
        <begin position="380"/>
        <end position="453"/>
    </location>
</feature>
<keyword evidence="1" id="KW-0175">Coiled coil</keyword>
<feature type="coiled-coil region" evidence="1">
    <location>
        <begin position="857"/>
        <end position="932"/>
    </location>
</feature>
<dbReference type="EMBL" id="JBBPFD010000014">
    <property type="protein sequence ID" value="KAK7898565.1"/>
    <property type="molecule type" value="Genomic_DNA"/>
</dbReference>
<gene>
    <name evidence="2" type="ORF">WMY93_019418</name>
</gene>